<dbReference type="Pfam" id="PF00724">
    <property type="entry name" value="Oxidored_FMN"/>
    <property type="match status" value="1"/>
</dbReference>
<proteinExistence type="predicted"/>
<dbReference type="InterPro" id="IPR045247">
    <property type="entry name" value="Oye-like"/>
</dbReference>
<dbReference type="SUPFAM" id="SSF51395">
    <property type="entry name" value="FMN-linked oxidoreductases"/>
    <property type="match status" value="1"/>
</dbReference>
<evidence type="ECO:0000259" key="2">
    <source>
        <dbReference type="Pfam" id="PF00724"/>
    </source>
</evidence>
<sequence length="368" mass="41264">MSKLFKPLKVGAMELGNRLALAPLTRYRANDEWTPTPMMKEYYEQRACVPGTLLISEGTLISHRTAGRWNVPGIWNDAHIAAWKEVTDAVHAKGSFMYCQLWHLGRGGRIDVLQQLGLNLESSSAVPINEDSPTPVELTENDISQIIQDYAQAARNAIQAGFDGVEIHGANGYLPDQFLQDTCNKRNDAWGGSIEKRARFQLEVTKSVIEAVGADRTAVRLSPYSDFQGMLMDDPDPTFKYVTEQLKPLGLAYLHLIEARISGNDDTDTGGQRTVEWLVELWNNASPVLLAGGLNAETARKAVEETYKDYDVAIVFGRFFISNPDLVFRIKEGIDLEKYERAYFYTPKLPTGYIDYPFSPQFRATLKA</sequence>
<organism evidence="3 4">
    <name type="scientific">Colletotrichum asianum</name>
    <dbReference type="NCBI Taxonomy" id="702518"/>
    <lineage>
        <taxon>Eukaryota</taxon>
        <taxon>Fungi</taxon>
        <taxon>Dikarya</taxon>
        <taxon>Ascomycota</taxon>
        <taxon>Pezizomycotina</taxon>
        <taxon>Sordariomycetes</taxon>
        <taxon>Hypocreomycetidae</taxon>
        <taxon>Glomerellales</taxon>
        <taxon>Glomerellaceae</taxon>
        <taxon>Colletotrichum</taxon>
        <taxon>Colletotrichum gloeosporioides species complex</taxon>
    </lineage>
</organism>
<keyword evidence="4" id="KW-1185">Reference proteome</keyword>
<comment type="caution">
    <text evidence="3">The sequence shown here is derived from an EMBL/GenBank/DDBJ whole genome shotgun (WGS) entry which is preliminary data.</text>
</comment>
<accession>A0A8H3ZLV4</accession>
<evidence type="ECO:0000313" key="3">
    <source>
        <dbReference type="EMBL" id="KAF0324128.1"/>
    </source>
</evidence>
<gene>
    <name evidence="3" type="ORF">GQ607_008558</name>
</gene>
<dbReference type="InterPro" id="IPR013785">
    <property type="entry name" value="Aldolase_TIM"/>
</dbReference>
<dbReference type="AlphaFoldDB" id="A0A8H3ZLV4"/>
<dbReference type="FunFam" id="3.20.20.70:FF:000138">
    <property type="entry name" value="NADPH dehydrogenase 1"/>
    <property type="match status" value="1"/>
</dbReference>
<dbReference type="PANTHER" id="PTHR22893:SF91">
    <property type="entry name" value="NADPH DEHYDROGENASE 2-RELATED"/>
    <property type="match status" value="1"/>
</dbReference>
<keyword evidence="1" id="KW-0285">Flavoprotein</keyword>
<protein>
    <submittedName>
        <fullName evidence="3">NADH:flavin oxidoreductase/NADH oxidase</fullName>
    </submittedName>
</protein>
<dbReference type="GO" id="GO:0010181">
    <property type="term" value="F:FMN binding"/>
    <property type="evidence" value="ECO:0007669"/>
    <property type="project" value="InterPro"/>
</dbReference>
<reference evidence="3 4" key="1">
    <citation type="submission" date="2019-12" db="EMBL/GenBank/DDBJ databases">
        <title>A genome sequence resource for the geographically widespread anthracnose pathogen Colletotrichum asianum.</title>
        <authorList>
            <person name="Meng Y."/>
        </authorList>
    </citation>
    <scope>NUCLEOTIDE SEQUENCE [LARGE SCALE GENOMIC DNA]</scope>
    <source>
        <strain evidence="3 4">ICMP 18580</strain>
    </source>
</reference>
<dbReference type="EMBL" id="WOWK01000046">
    <property type="protein sequence ID" value="KAF0324128.1"/>
    <property type="molecule type" value="Genomic_DNA"/>
</dbReference>
<evidence type="ECO:0000256" key="1">
    <source>
        <dbReference type="ARBA" id="ARBA00022630"/>
    </source>
</evidence>
<feature type="domain" description="NADH:flavin oxidoreductase/NADH oxidase N-terminal" evidence="2">
    <location>
        <begin position="3"/>
        <end position="336"/>
    </location>
</feature>
<dbReference type="InterPro" id="IPR001155">
    <property type="entry name" value="OxRdtase_FMN_N"/>
</dbReference>
<dbReference type="PANTHER" id="PTHR22893">
    <property type="entry name" value="NADH OXIDOREDUCTASE-RELATED"/>
    <property type="match status" value="1"/>
</dbReference>
<name>A0A8H3ZLV4_9PEZI</name>
<dbReference type="Proteomes" id="UP000434172">
    <property type="component" value="Unassembled WGS sequence"/>
</dbReference>
<evidence type="ECO:0000313" key="4">
    <source>
        <dbReference type="Proteomes" id="UP000434172"/>
    </source>
</evidence>
<dbReference type="OrthoDB" id="276546at2759"/>
<dbReference type="GO" id="GO:0003959">
    <property type="term" value="F:NADPH dehydrogenase activity"/>
    <property type="evidence" value="ECO:0007669"/>
    <property type="project" value="TreeGrafter"/>
</dbReference>
<dbReference type="Gene3D" id="3.20.20.70">
    <property type="entry name" value="Aldolase class I"/>
    <property type="match status" value="1"/>
</dbReference>
<dbReference type="CDD" id="cd02933">
    <property type="entry name" value="OYE_like_FMN"/>
    <property type="match status" value="1"/>
</dbReference>